<evidence type="ECO:0000256" key="2">
    <source>
        <dbReference type="ARBA" id="ARBA00006855"/>
    </source>
</evidence>
<evidence type="ECO:0000256" key="7">
    <source>
        <dbReference type="ARBA" id="ARBA00022989"/>
    </source>
</evidence>
<evidence type="ECO:0000256" key="1">
    <source>
        <dbReference type="ARBA" id="ARBA00004155"/>
    </source>
</evidence>
<keyword evidence="4 12" id="KW-0812">Transmembrane</keyword>
<accession>A0A0L0NH59</accession>
<proteinExistence type="inferred from homology"/>
<dbReference type="GO" id="GO:0015293">
    <property type="term" value="F:symporter activity"/>
    <property type="evidence" value="ECO:0007669"/>
    <property type="project" value="UniProtKB-KW"/>
</dbReference>
<dbReference type="FunFam" id="1.20.1280.290:FF:000016">
    <property type="entry name" value="Cystinosin homolog"/>
    <property type="match status" value="1"/>
</dbReference>
<dbReference type="GO" id="GO:0005774">
    <property type="term" value="C:vacuolar membrane"/>
    <property type="evidence" value="ECO:0007669"/>
    <property type="project" value="TreeGrafter"/>
</dbReference>
<dbReference type="STRING" id="1163406.A0A0L0NH59"/>
<sequence length="328" mass="35664">SGSERASLFITSSRNQCTTSDTSPPAHATLSATALCSRQRLAGAAMAFLPFLSALFGWIYTFCWSASFYPQPLLNFSRRSTSGTTVDFPLINVLGFAAYFVSNVAFYYSPVVRAQYAARNRGLTPTVQFNDITFALHALVLSLVTVSQYLARPVWGFSPSTATRPSRFILGVAAGCVLGVLATYLIAASSPTADPAADWCELDVVYAVGYVKLVVTLVKYTPQIVANWRNQSTQGWSIWQVLLDLVGGVLSVAQQGIDSWLQRDWSGVTGNPVKFALGNASMVYDSVFMWQHYVLYRRTGGGRGKGTGGEEDPLLGDGGDEENRRKLD</sequence>
<evidence type="ECO:0000256" key="8">
    <source>
        <dbReference type="ARBA" id="ARBA00023136"/>
    </source>
</evidence>
<dbReference type="EMBL" id="LFRF01000003">
    <property type="protein sequence ID" value="KND93472.1"/>
    <property type="molecule type" value="Genomic_DNA"/>
</dbReference>
<evidence type="ECO:0000256" key="6">
    <source>
        <dbReference type="ARBA" id="ARBA00022847"/>
    </source>
</evidence>
<comment type="similarity">
    <text evidence="2">Belongs to the cystinosin family.</text>
</comment>
<keyword evidence="9" id="KW-0458">Lysosome</keyword>
<feature type="transmembrane region" description="Helical" evidence="12">
    <location>
        <begin position="129"/>
        <end position="148"/>
    </location>
</feature>
<dbReference type="AlphaFoldDB" id="A0A0L0NH59"/>
<evidence type="ECO:0000256" key="5">
    <source>
        <dbReference type="ARBA" id="ARBA00022737"/>
    </source>
</evidence>
<dbReference type="Proteomes" id="UP000036947">
    <property type="component" value="Unassembled WGS sequence"/>
</dbReference>
<comment type="catalytic activity">
    <reaction evidence="10">
        <text>L-cystine(out) + H(+)(out) = L-cystine(in) + H(+)(in)</text>
        <dbReference type="Rhea" id="RHEA:66172"/>
        <dbReference type="ChEBI" id="CHEBI:15378"/>
        <dbReference type="ChEBI" id="CHEBI:35491"/>
    </reaction>
    <physiologicalReaction direction="left-to-right" evidence="10">
        <dbReference type="Rhea" id="RHEA:66173"/>
    </physiologicalReaction>
</comment>
<keyword evidence="8 12" id="KW-0472">Membrane</keyword>
<feature type="non-terminal residue" evidence="13">
    <location>
        <position position="1"/>
    </location>
</feature>
<reference evidence="13 14" key="1">
    <citation type="journal article" date="2015" name="BMC Genomics">
        <title>The genome of the truffle-parasite Tolypocladium ophioglossoides and the evolution of antifungal peptaibiotics.</title>
        <authorList>
            <person name="Quandt C.A."/>
            <person name="Bushley K.E."/>
            <person name="Spatafora J.W."/>
        </authorList>
    </citation>
    <scope>NUCLEOTIDE SEQUENCE [LARGE SCALE GENOMIC DNA]</scope>
    <source>
        <strain evidence="13 14">CBS 100239</strain>
    </source>
</reference>
<dbReference type="PANTHER" id="PTHR13131:SF5">
    <property type="entry name" value="CYSTINOSIN"/>
    <property type="match status" value="1"/>
</dbReference>
<dbReference type="SMART" id="SM00679">
    <property type="entry name" value="CTNS"/>
    <property type="match status" value="2"/>
</dbReference>
<evidence type="ECO:0000256" key="4">
    <source>
        <dbReference type="ARBA" id="ARBA00022692"/>
    </source>
</evidence>
<name>A0A0L0NH59_TOLOC</name>
<evidence type="ECO:0000256" key="9">
    <source>
        <dbReference type="ARBA" id="ARBA00023228"/>
    </source>
</evidence>
<evidence type="ECO:0000313" key="14">
    <source>
        <dbReference type="Proteomes" id="UP000036947"/>
    </source>
</evidence>
<organism evidence="13 14">
    <name type="scientific">Tolypocladium ophioglossoides (strain CBS 100239)</name>
    <name type="common">Snaketongue truffleclub</name>
    <name type="synonym">Elaphocordyceps ophioglossoides</name>
    <dbReference type="NCBI Taxonomy" id="1163406"/>
    <lineage>
        <taxon>Eukaryota</taxon>
        <taxon>Fungi</taxon>
        <taxon>Dikarya</taxon>
        <taxon>Ascomycota</taxon>
        <taxon>Pezizomycotina</taxon>
        <taxon>Sordariomycetes</taxon>
        <taxon>Hypocreomycetidae</taxon>
        <taxon>Hypocreales</taxon>
        <taxon>Ophiocordycipitaceae</taxon>
        <taxon>Tolypocladium</taxon>
    </lineage>
</organism>
<feature type="transmembrane region" description="Helical" evidence="12">
    <location>
        <begin position="168"/>
        <end position="187"/>
    </location>
</feature>
<evidence type="ECO:0000313" key="13">
    <source>
        <dbReference type="EMBL" id="KND93472.1"/>
    </source>
</evidence>
<dbReference type="OrthoDB" id="75720at2759"/>
<keyword evidence="7 12" id="KW-1133">Transmembrane helix</keyword>
<dbReference type="InterPro" id="IPR005282">
    <property type="entry name" value="LC_transporter"/>
</dbReference>
<feature type="region of interest" description="Disordered" evidence="11">
    <location>
        <begin position="302"/>
        <end position="328"/>
    </location>
</feature>
<dbReference type="Pfam" id="PF04193">
    <property type="entry name" value="PQ-loop"/>
    <property type="match status" value="2"/>
</dbReference>
<evidence type="ECO:0000256" key="10">
    <source>
        <dbReference type="ARBA" id="ARBA00048473"/>
    </source>
</evidence>
<feature type="transmembrane region" description="Helical" evidence="12">
    <location>
        <begin position="47"/>
        <end position="69"/>
    </location>
</feature>
<keyword evidence="3" id="KW-0813">Transport</keyword>
<comment type="caution">
    <text evidence="13">The sequence shown here is derived from an EMBL/GenBank/DDBJ whole genome shotgun (WGS) entry which is preliminary data.</text>
</comment>
<feature type="compositionally biased region" description="Acidic residues" evidence="11">
    <location>
        <begin position="309"/>
        <end position="320"/>
    </location>
</feature>
<keyword evidence="6" id="KW-0769">Symport</keyword>
<dbReference type="Gene3D" id="1.20.1280.290">
    <property type="match status" value="2"/>
</dbReference>
<protein>
    <submittedName>
        <fullName evidence="13">Cystinosin</fullName>
    </submittedName>
</protein>
<evidence type="ECO:0000256" key="11">
    <source>
        <dbReference type="SAM" id="MobiDB-lite"/>
    </source>
</evidence>
<gene>
    <name evidence="13" type="ORF">TOPH_01761</name>
</gene>
<comment type="subcellular location">
    <subcellularLocation>
        <location evidence="1">Lysosome membrane</location>
        <topology evidence="1">Multi-pass membrane protein</topology>
    </subcellularLocation>
</comment>
<keyword evidence="5" id="KW-0677">Repeat</keyword>
<feature type="transmembrane region" description="Helical" evidence="12">
    <location>
        <begin position="89"/>
        <end position="108"/>
    </location>
</feature>
<dbReference type="GO" id="GO:0000324">
    <property type="term" value="C:fungal-type vacuole"/>
    <property type="evidence" value="ECO:0007669"/>
    <property type="project" value="TreeGrafter"/>
</dbReference>
<keyword evidence="14" id="KW-1185">Reference proteome</keyword>
<evidence type="ECO:0000256" key="12">
    <source>
        <dbReference type="SAM" id="Phobius"/>
    </source>
</evidence>
<dbReference type="GO" id="GO:0015184">
    <property type="term" value="F:L-cystine transmembrane transporter activity"/>
    <property type="evidence" value="ECO:0007669"/>
    <property type="project" value="TreeGrafter"/>
</dbReference>
<evidence type="ECO:0000256" key="3">
    <source>
        <dbReference type="ARBA" id="ARBA00022448"/>
    </source>
</evidence>
<dbReference type="InterPro" id="IPR006603">
    <property type="entry name" value="PQ-loop_rpt"/>
</dbReference>
<dbReference type="PANTHER" id="PTHR13131">
    <property type="entry name" value="CYSTINOSIN"/>
    <property type="match status" value="1"/>
</dbReference>